<dbReference type="SUPFAM" id="SSF56112">
    <property type="entry name" value="Protein kinase-like (PK-like)"/>
    <property type="match status" value="1"/>
</dbReference>
<dbReference type="PROSITE" id="PS50297">
    <property type="entry name" value="ANK_REP_REGION"/>
    <property type="match status" value="2"/>
</dbReference>
<feature type="repeat" description="ANK" evidence="3">
    <location>
        <begin position="1207"/>
        <end position="1230"/>
    </location>
</feature>
<dbReference type="InterPro" id="IPR008271">
    <property type="entry name" value="Ser/Thr_kinase_AS"/>
</dbReference>
<dbReference type="InterPro" id="IPR036770">
    <property type="entry name" value="Ankyrin_rpt-contain_sf"/>
</dbReference>
<feature type="repeat" description="ANK" evidence="3">
    <location>
        <begin position="1073"/>
        <end position="1105"/>
    </location>
</feature>
<feature type="coiled-coil region" evidence="4">
    <location>
        <begin position="1288"/>
        <end position="1327"/>
    </location>
</feature>
<dbReference type="PROSITE" id="PS50011">
    <property type="entry name" value="PROTEIN_KINASE_DOM"/>
    <property type="match status" value="1"/>
</dbReference>
<dbReference type="GO" id="GO:0004672">
    <property type="term" value="F:protein kinase activity"/>
    <property type="evidence" value="ECO:0007669"/>
    <property type="project" value="InterPro"/>
</dbReference>
<dbReference type="Pfam" id="PF00069">
    <property type="entry name" value="Pkinase"/>
    <property type="match status" value="1"/>
</dbReference>
<evidence type="ECO:0000256" key="1">
    <source>
        <dbReference type="ARBA" id="ARBA00022737"/>
    </source>
</evidence>
<dbReference type="Gene3D" id="1.10.510.10">
    <property type="entry name" value="Transferase(Phosphotransferase) domain 1"/>
    <property type="match status" value="1"/>
</dbReference>
<dbReference type="Proteomes" id="UP001280581">
    <property type="component" value="Unassembled WGS sequence"/>
</dbReference>
<evidence type="ECO:0000313" key="6">
    <source>
        <dbReference type="EMBL" id="KAK3207255.1"/>
    </source>
</evidence>
<accession>A0AAN6LXW4</accession>
<evidence type="ECO:0000256" key="3">
    <source>
        <dbReference type="PROSITE-ProRule" id="PRU00023"/>
    </source>
</evidence>
<sequence length="1389" mass="154836">MEGAQWITHSFGTVNYGTVNYGTVNDVSLTTHPRQPPPASRGSFASFVCHVSNLERELGSNAIVLDNSSSVRTTGKILGRGTTFMVKHALWTKDPKEPPVDVAVKEIIPDMPATEDIRMDSSSVQRPRVDWKEILFELRALLHEPLRYHPNIVRLLGIQWGLSPISESTFPVLLVEYASLGSLQSLQSSQGPLPISVKQKLCYDVGRGLSALHACGIVHGDMKHENVLIFPFKLTEHSDGENTANDIHGIPYTAKLADFGGTVMDMAPFEARKLETGTPPFEAPEVANGCLLRKDEMFLTDIYSFGLLVWRLLEDGEGFISLPGASQHAHNEDVQRLRQLKASEGLTQIASRSIRDYATVHGINQKFVEMFAYVILHTVRLNPQERNLVKAQAALRGITPGAITVYVELVGEMNETHRLPTGPPHGVTRDNLQFYLGRSGNYVDLQDNLPGYRPQLNQPSKEVFTFDPSKLKTVLTWEQQEQMLDELRTAASASHESAPDILDLSKTIAAFYVFQCYLVEFGTLFNGEQTVQWLLKASSDDNSHEDEDYLSQAWIWRMSRALGVNLDISHQRLQSLLRLSVMRGHRTSLEDIHELASTGPVAERQEWWNTHMQSRQFLLSKMGAVGMGYFYSSHLNRPWNALDPTDVTAWDETIRSVLGDTYQSSLRSFSSPTAQNSPQASQGRGRSAFDRIYINKRGHGPLHYTAAAGAITALQHLVITYECDLDLPNQHVDETPLVCASAGGKLECALFLLDNGADPNGHYNGQEGSLHWLSSFMPSEMETIARRLITAGAELELRSNDMRHDVRGIRSDWEHIFEIRTTPLGRAVLMNNLDAVKVLLTLGADPLIKSAVKHPAERGRTYDMTQRIDVASPFELAAIFTYPEILSLFITHIDGNSGTPSIKLPNEKEMLHLARSNTITKFDPLSLQSRLVRCGSRYKDNLSVTLMVLCARARLFGRSMEATDVAEEHSKILCREVALGNVGIVETLLTLGYPANGTATYRPIEEAIKLNHTILFDMLRNRNAELSVTGLTPTGAVSLLHTCASRPRQSRPGRHIADVLIASGVPIESADPRSKSPLAMAVLNRNFDVAAALIAKGANVNILYPMDTADLYSPRPKNTSLLVEVLSQHTIQTLESLKFLFTEPEGTTVRRPAFLIDSAQKFSVLHLLAGNPNYTEIAQITPRILKLCLDTYNEPDFINYRHPLLGSALSYAAANGHKAMVELLLQRGADCSVGAGPVVRDSVQTLIRPQTSWTPLWTAILKLDEEFRKGLQLSSDEKPYDWIHAGIIQNLEKCIMSLSANNDDALANDAIERLRQKKRWVEEAEREWLSQRARVTPSRMELVERPLTLSFLPGSPSQSTEDRIQEICEQAEDDWMTDHTRMLLGEIEL</sequence>
<organism evidence="6 7">
    <name type="scientific">Pseudopithomyces chartarum</name>
    <dbReference type="NCBI Taxonomy" id="1892770"/>
    <lineage>
        <taxon>Eukaryota</taxon>
        <taxon>Fungi</taxon>
        <taxon>Dikarya</taxon>
        <taxon>Ascomycota</taxon>
        <taxon>Pezizomycotina</taxon>
        <taxon>Dothideomycetes</taxon>
        <taxon>Pleosporomycetidae</taxon>
        <taxon>Pleosporales</taxon>
        <taxon>Massarineae</taxon>
        <taxon>Didymosphaeriaceae</taxon>
        <taxon>Pseudopithomyces</taxon>
    </lineage>
</organism>
<gene>
    <name evidence="6" type="ORF">GRF29_103g357421</name>
</gene>
<dbReference type="InterPro" id="IPR000719">
    <property type="entry name" value="Prot_kinase_dom"/>
</dbReference>
<dbReference type="PANTHER" id="PTHR24123">
    <property type="entry name" value="ANKYRIN REPEAT-CONTAINING"/>
    <property type="match status" value="1"/>
</dbReference>
<keyword evidence="1" id="KW-0677">Repeat</keyword>
<dbReference type="SMART" id="SM00220">
    <property type="entry name" value="S_TKc"/>
    <property type="match status" value="1"/>
</dbReference>
<evidence type="ECO:0000256" key="2">
    <source>
        <dbReference type="ARBA" id="ARBA00023043"/>
    </source>
</evidence>
<dbReference type="Gene3D" id="1.25.40.20">
    <property type="entry name" value="Ankyrin repeat-containing domain"/>
    <property type="match status" value="3"/>
</dbReference>
<dbReference type="CDD" id="cd00180">
    <property type="entry name" value="PKc"/>
    <property type="match status" value="1"/>
</dbReference>
<keyword evidence="4" id="KW-0175">Coiled coil</keyword>
<name>A0AAN6LXW4_9PLEO</name>
<dbReference type="SMART" id="SM00248">
    <property type="entry name" value="ANK"/>
    <property type="match status" value="5"/>
</dbReference>
<dbReference type="Pfam" id="PF00023">
    <property type="entry name" value="Ank"/>
    <property type="match status" value="2"/>
</dbReference>
<evidence type="ECO:0000256" key="4">
    <source>
        <dbReference type="SAM" id="Coils"/>
    </source>
</evidence>
<feature type="domain" description="Protein kinase" evidence="5">
    <location>
        <begin position="72"/>
        <end position="407"/>
    </location>
</feature>
<dbReference type="SUPFAM" id="SSF48403">
    <property type="entry name" value="Ankyrin repeat"/>
    <property type="match status" value="2"/>
</dbReference>
<dbReference type="GO" id="GO:0005524">
    <property type="term" value="F:ATP binding"/>
    <property type="evidence" value="ECO:0007669"/>
    <property type="project" value="InterPro"/>
</dbReference>
<dbReference type="PROSITE" id="PS50088">
    <property type="entry name" value="ANK_REPEAT"/>
    <property type="match status" value="3"/>
</dbReference>
<dbReference type="PANTHER" id="PTHR24123:SF33">
    <property type="entry name" value="PROTEIN HOS4"/>
    <property type="match status" value="1"/>
</dbReference>
<dbReference type="InterPro" id="IPR002110">
    <property type="entry name" value="Ankyrin_rpt"/>
</dbReference>
<keyword evidence="2 3" id="KW-0040">ANK repeat</keyword>
<keyword evidence="7" id="KW-1185">Reference proteome</keyword>
<dbReference type="EMBL" id="WVTA01000009">
    <property type="protein sequence ID" value="KAK3207255.1"/>
    <property type="molecule type" value="Genomic_DNA"/>
</dbReference>
<feature type="repeat" description="ANK" evidence="3">
    <location>
        <begin position="819"/>
        <end position="851"/>
    </location>
</feature>
<dbReference type="InterPro" id="IPR051165">
    <property type="entry name" value="Multifunctional_ANK_Repeat"/>
</dbReference>
<evidence type="ECO:0000313" key="7">
    <source>
        <dbReference type="Proteomes" id="UP001280581"/>
    </source>
</evidence>
<dbReference type="InterPro" id="IPR011009">
    <property type="entry name" value="Kinase-like_dom_sf"/>
</dbReference>
<proteinExistence type="predicted"/>
<evidence type="ECO:0000259" key="5">
    <source>
        <dbReference type="PROSITE" id="PS50011"/>
    </source>
</evidence>
<dbReference type="PROSITE" id="PS00108">
    <property type="entry name" value="PROTEIN_KINASE_ST"/>
    <property type="match status" value="1"/>
</dbReference>
<reference evidence="6 7" key="1">
    <citation type="submission" date="2021-02" db="EMBL/GenBank/DDBJ databases">
        <title>Genome assembly of Pseudopithomyces chartarum.</title>
        <authorList>
            <person name="Jauregui R."/>
            <person name="Singh J."/>
            <person name="Voisey C."/>
        </authorList>
    </citation>
    <scope>NUCLEOTIDE SEQUENCE [LARGE SCALE GENOMIC DNA]</scope>
    <source>
        <strain evidence="6 7">AGR01</strain>
    </source>
</reference>
<comment type="caution">
    <text evidence="6">The sequence shown here is derived from an EMBL/GenBank/DDBJ whole genome shotgun (WGS) entry which is preliminary data.</text>
</comment>
<protein>
    <recommendedName>
        <fullName evidence="5">Protein kinase domain-containing protein</fullName>
    </recommendedName>
</protein>